<name>A0A935T505_9PROT</name>
<sequence>MTTPPRTSSATTSNKTALRASLKKEDESLGERLLATDVPLVAPTEPPAPAAAPERKVATARVAATPAATKPAATKPTVAKPTVAKPAAAAAPVATAKALKGEKAAAKAATSVPAAVVPAKVKAASKKAAAAVKPGAPAKPAKPQGKVEAVLSSARQEAGKKAAKLGQAVGKLEKTAQEKGDKLVRYSVELLKSEAAAIEALRAELSKAAGWAASKSDILRAGARLFAEQKVEQMKDLLAGLTAASKARKKG</sequence>
<evidence type="ECO:0000256" key="1">
    <source>
        <dbReference type="SAM" id="MobiDB-lite"/>
    </source>
</evidence>
<reference evidence="2 3" key="1">
    <citation type="submission" date="2020-10" db="EMBL/GenBank/DDBJ databases">
        <title>Connecting structure to function with the recovery of over 1000 high-quality activated sludge metagenome-assembled genomes encoding full-length rRNA genes using long-read sequencing.</title>
        <authorList>
            <person name="Singleton C.M."/>
            <person name="Petriglieri F."/>
            <person name="Kristensen J.M."/>
            <person name="Kirkegaard R.H."/>
            <person name="Michaelsen T.Y."/>
            <person name="Andersen M.H."/>
            <person name="Karst S.M."/>
            <person name="Dueholm M.S."/>
            <person name="Nielsen P.H."/>
            <person name="Albertsen M."/>
        </authorList>
    </citation>
    <scope>NUCLEOTIDE SEQUENCE [LARGE SCALE GENOMIC DNA]</scope>
    <source>
        <strain evidence="2">Fred_18-Q3-R57-64_BAT3C.720</strain>
    </source>
</reference>
<proteinExistence type="predicted"/>
<feature type="compositionally biased region" description="Low complexity" evidence="1">
    <location>
        <begin position="59"/>
        <end position="80"/>
    </location>
</feature>
<organism evidence="2 3">
    <name type="scientific">Candidatus Accumulibacter affinis</name>
    <dbReference type="NCBI Taxonomy" id="2954384"/>
    <lineage>
        <taxon>Bacteria</taxon>
        <taxon>Pseudomonadati</taxon>
        <taxon>Pseudomonadota</taxon>
        <taxon>Betaproteobacteria</taxon>
        <taxon>Candidatus Accumulibacter</taxon>
    </lineage>
</organism>
<comment type="caution">
    <text evidence="2">The sequence shown here is derived from an EMBL/GenBank/DDBJ whole genome shotgun (WGS) entry which is preliminary data.</text>
</comment>
<accession>A0A935T505</accession>
<evidence type="ECO:0000313" key="2">
    <source>
        <dbReference type="EMBL" id="MBK7953078.1"/>
    </source>
</evidence>
<feature type="compositionally biased region" description="Low complexity" evidence="1">
    <location>
        <begin position="1"/>
        <end position="13"/>
    </location>
</feature>
<feature type="region of interest" description="Disordered" evidence="1">
    <location>
        <begin position="1"/>
        <end position="80"/>
    </location>
</feature>
<dbReference type="Proteomes" id="UP000706151">
    <property type="component" value="Unassembled WGS sequence"/>
</dbReference>
<protein>
    <submittedName>
        <fullName evidence="2">Uncharacterized protein</fullName>
    </submittedName>
</protein>
<dbReference type="EMBL" id="JADJOT010000002">
    <property type="protein sequence ID" value="MBK7953078.1"/>
    <property type="molecule type" value="Genomic_DNA"/>
</dbReference>
<evidence type="ECO:0000313" key="3">
    <source>
        <dbReference type="Proteomes" id="UP000706151"/>
    </source>
</evidence>
<dbReference type="AlphaFoldDB" id="A0A935T505"/>
<gene>
    <name evidence="2" type="ORF">IPK02_03345</name>
</gene>